<evidence type="ECO:0000256" key="5">
    <source>
        <dbReference type="ARBA" id="ARBA00023242"/>
    </source>
</evidence>
<accession>A0A015K6S5</accession>
<dbReference type="GO" id="GO:0008270">
    <property type="term" value="F:zinc ion binding"/>
    <property type="evidence" value="ECO:0007669"/>
    <property type="project" value="UniProtKB-KW"/>
</dbReference>
<dbReference type="InterPro" id="IPR012337">
    <property type="entry name" value="RNaseH-like_sf"/>
</dbReference>
<evidence type="ECO:0000259" key="7">
    <source>
        <dbReference type="Pfam" id="PF04937"/>
    </source>
</evidence>
<dbReference type="InterPro" id="IPR007021">
    <property type="entry name" value="DUF659"/>
</dbReference>
<comment type="subcellular location">
    <subcellularLocation>
        <location evidence="1">Nucleus</location>
    </subcellularLocation>
</comment>
<dbReference type="OMA" id="FRSTWAS"/>
<dbReference type="HOGENOM" id="CLU_025081_3_1_1"/>
<dbReference type="EMBL" id="JEMT01024063">
    <property type="protein sequence ID" value="EXX63179.1"/>
    <property type="molecule type" value="Genomic_DNA"/>
</dbReference>
<feature type="domain" description="DUF659" evidence="7">
    <location>
        <begin position="161"/>
        <end position="306"/>
    </location>
</feature>
<evidence type="ECO:0008006" key="11">
    <source>
        <dbReference type="Google" id="ProtNLM"/>
    </source>
</evidence>
<dbReference type="OrthoDB" id="2413969at2759"/>
<keyword evidence="4" id="KW-0862">Zinc</keyword>
<evidence type="ECO:0000256" key="6">
    <source>
        <dbReference type="SAM" id="MobiDB-lite"/>
    </source>
</evidence>
<evidence type="ECO:0000313" key="10">
    <source>
        <dbReference type="Proteomes" id="UP000022910"/>
    </source>
</evidence>
<organism evidence="9 10">
    <name type="scientific">Rhizophagus irregularis (strain DAOM 197198w)</name>
    <name type="common">Glomus intraradices</name>
    <dbReference type="NCBI Taxonomy" id="1432141"/>
    <lineage>
        <taxon>Eukaryota</taxon>
        <taxon>Fungi</taxon>
        <taxon>Fungi incertae sedis</taxon>
        <taxon>Mucoromycota</taxon>
        <taxon>Glomeromycotina</taxon>
        <taxon>Glomeromycetes</taxon>
        <taxon>Glomerales</taxon>
        <taxon>Glomeraceae</taxon>
        <taxon>Rhizophagus</taxon>
    </lineage>
</organism>
<comment type="caution">
    <text evidence="9">The sequence shown here is derived from an EMBL/GenBank/DDBJ whole genome shotgun (WGS) entry which is preliminary data.</text>
</comment>
<dbReference type="AlphaFoldDB" id="A0A015K6S5"/>
<dbReference type="Pfam" id="PF04937">
    <property type="entry name" value="DUF659"/>
    <property type="match status" value="1"/>
</dbReference>
<proteinExistence type="predicted"/>
<gene>
    <name evidence="9" type="ORF">RirG_154710</name>
</gene>
<feature type="domain" description="HAT C-terminal dimerisation" evidence="8">
    <location>
        <begin position="522"/>
        <end position="580"/>
    </location>
</feature>
<evidence type="ECO:0000256" key="4">
    <source>
        <dbReference type="ARBA" id="ARBA00022833"/>
    </source>
</evidence>
<dbReference type="InterPro" id="IPR052035">
    <property type="entry name" value="ZnF_BED_domain_contain"/>
</dbReference>
<dbReference type="PANTHER" id="PTHR46481">
    <property type="entry name" value="ZINC FINGER BED DOMAIN-CONTAINING PROTEIN 4"/>
    <property type="match status" value="1"/>
</dbReference>
<evidence type="ECO:0000256" key="1">
    <source>
        <dbReference type="ARBA" id="ARBA00004123"/>
    </source>
</evidence>
<keyword evidence="3" id="KW-0863">Zinc-finger</keyword>
<keyword evidence="2" id="KW-0479">Metal-binding</keyword>
<dbReference type="Pfam" id="PF05699">
    <property type="entry name" value="Dimer_Tnp_hAT"/>
    <property type="match status" value="1"/>
</dbReference>
<dbReference type="InterPro" id="IPR008906">
    <property type="entry name" value="HATC_C_dom"/>
</dbReference>
<evidence type="ECO:0000259" key="8">
    <source>
        <dbReference type="Pfam" id="PF05699"/>
    </source>
</evidence>
<feature type="region of interest" description="Disordered" evidence="6">
    <location>
        <begin position="89"/>
        <end position="109"/>
    </location>
</feature>
<sequence>MSSNEGSTDTRKKGGRPAGKIWEYFEKGAQVSRGYYAATCSFCGYYWATAKPLRLKKHIAYNCQKVDSDTKIKVLTLLLIDQEDSDENINSTSMTRRKTSQTDVDEDNENFPTSLDKEIQISKALVKLFVCCNLPFSLIEHPFFQEFMKVLRATYTLPTRWILSNTFLAQEIARIDVKVSRIIENEINLTIAFDGWTNSSGQSIYDYCLITEERKEYLWLSKDYSNIAHHTGAFLGDEIIKVVEKIGPEKLAAVVSDNAPDARVARRILCERYPHILNIRCIAHSINLITKDLCKHIFVVETIRKVGIIHQYFVKSHAMCQFLKDAIQVLEIKGGGLKSHTKTRWSTMWDCVNSVARLELAFARVLSIHESEIKSRVKDILTDRSFFENCKIIATILHPLKVSVGCLESRTSTLADCYIHLVSLAGAIYRLPIQNIQFKYYCIEKFNERWNEFTDDTNLLAFFLHPQYRGKGMNQEKFNAICIKAGQIWKDMGHDQASCKRIIDQIRKYKVKRAPFNLSFSNSNNPLVWWETIQDSDELQALALRLFAITPHSASCERSFSILGWFYGQRRTNLALERVEGMCKLHTYYITNAKQELSYYAIDISEDQLHTQIIDSIMEIGDELEEITEADFNIFDEENIVDTEVDQSTLYMLNITEEVELESQIFDIDQEYEDDQSISQRVQAVVLSPQHDDFDIEALVRGIGEL</sequence>
<keyword evidence="5" id="KW-0539">Nucleus</keyword>
<dbReference type="GO" id="GO:0046983">
    <property type="term" value="F:protein dimerization activity"/>
    <property type="evidence" value="ECO:0007669"/>
    <property type="project" value="InterPro"/>
</dbReference>
<dbReference type="Proteomes" id="UP000022910">
    <property type="component" value="Unassembled WGS sequence"/>
</dbReference>
<dbReference type="GO" id="GO:0005634">
    <property type="term" value="C:nucleus"/>
    <property type="evidence" value="ECO:0007669"/>
    <property type="project" value="UniProtKB-SubCell"/>
</dbReference>
<keyword evidence="10" id="KW-1185">Reference proteome</keyword>
<name>A0A015K6S5_RHIIW</name>
<evidence type="ECO:0000256" key="2">
    <source>
        <dbReference type="ARBA" id="ARBA00022723"/>
    </source>
</evidence>
<reference evidence="9 10" key="1">
    <citation type="submission" date="2014-02" db="EMBL/GenBank/DDBJ databases">
        <title>Single nucleus genome sequencing reveals high similarity among nuclei of an endomycorrhizal fungus.</title>
        <authorList>
            <person name="Lin K."/>
            <person name="Geurts R."/>
            <person name="Zhang Z."/>
            <person name="Limpens E."/>
            <person name="Saunders D.G."/>
            <person name="Mu D."/>
            <person name="Pang E."/>
            <person name="Cao H."/>
            <person name="Cha H."/>
            <person name="Lin T."/>
            <person name="Zhou Q."/>
            <person name="Shang Y."/>
            <person name="Li Y."/>
            <person name="Ivanov S."/>
            <person name="Sharma T."/>
            <person name="Velzen R.V."/>
            <person name="Ruijter N.D."/>
            <person name="Aanen D.K."/>
            <person name="Win J."/>
            <person name="Kamoun S."/>
            <person name="Bisseling T."/>
            <person name="Huang S."/>
        </authorList>
    </citation>
    <scope>NUCLEOTIDE SEQUENCE [LARGE SCALE GENOMIC DNA]</scope>
    <source>
        <strain evidence="10">DAOM197198w</strain>
    </source>
</reference>
<evidence type="ECO:0000256" key="3">
    <source>
        <dbReference type="ARBA" id="ARBA00022771"/>
    </source>
</evidence>
<dbReference type="PANTHER" id="PTHR46481:SF10">
    <property type="entry name" value="ZINC FINGER BED DOMAIN-CONTAINING PROTEIN 39"/>
    <property type="match status" value="1"/>
</dbReference>
<protein>
    <recommendedName>
        <fullName evidence="11">Zinc finger bed domain-containing protein 1-like</fullName>
    </recommendedName>
</protein>
<dbReference type="SUPFAM" id="SSF53098">
    <property type="entry name" value="Ribonuclease H-like"/>
    <property type="match status" value="1"/>
</dbReference>
<evidence type="ECO:0000313" key="9">
    <source>
        <dbReference type="EMBL" id="EXX63179.1"/>
    </source>
</evidence>